<dbReference type="Proteomes" id="UP001157006">
    <property type="component" value="Chromosome 2"/>
</dbReference>
<name>A0AAV0ZH67_VICFA</name>
<protein>
    <submittedName>
        <fullName evidence="2">Uncharacterized protein</fullName>
    </submittedName>
</protein>
<keyword evidence="1" id="KW-0472">Membrane</keyword>
<keyword evidence="1" id="KW-1133">Transmembrane helix</keyword>
<dbReference type="Gene3D" id="1.10.510.10">
    <property type="entry name" value="Transferase(Phosphotransferase) domain 1"/>
    <property type="match status" value="1"/>
</dbReference>
<dbReference type="PANTHER" id="PTHR36736">
    <property type="entry name" value="OS03G0100030 PROTEIN"/>
    <property type="match status" value="1"/>
</dbReference>
<keyword evidence="3" id="KW-1185">Reference proteome</keyword>
<dbReference type="InterPro" id="IPR011009">
    <property type="entry name" value="Kinase-like_dom_sf"/>
</dbReference>
<gene>
    <name evidence="2" type="ORF">VFH_II024200</name>
</gene>
<evidence type="ECO:0000313" key="3">
    <source>
        <dbReference type="Proteomes" id="UP001157006"/>
    </source>
</evidence>
<dbReference type="EMBL" id="OX451737">
    <property type="protein sequence ID" value="CAI8596214.1"/>
    <property type="molecule type" value="Genomic_DNA"/>
</dbReference>
<keyword evidence="1" id="KW-0812">Transmembrane</keyword>
<proteinExistence type="predicted"/>
<accession>A0AAV0ZH67</accession>
<evidence type="ECO:0000313" key="2">
    <source>
        <dbReference type="EMBL" id="CAI8596214.1"/>
    </source>
</evidence>
<dbReference type="PANTHER" id="PTHR36736:SF1">
    <property type="entry name" value="OS03G0100030 PROTEIN"/>
    <property type="match status" value="1"/>
</dbReference>
<dbReference type="SUPFAM" id="SSF56112">
    <property type="entry name" value="Protein kinase-like (PK-like)"/>
    <property type="match status" value="1"/>
</dbReference>
<reference evidence="2 3" key="1">
    <citation type="submission" date="2023-01" db="EMBL/GenBank/DDBJ databases">
        <authorList>
            <person name="Kreplak J."/>
        </authorList>
    </citation>
    <scope>NUCLEOTIDE SEQUENCE [LARGE SCALE GENOMIC DNA]</scope>
</reference>
<feature type="transmembrane region" description="Helical" evidence="1">
    <location>
        <begin position="74"/>
        <end position="93"/>
    </location>
</feature>
<evidence type="ECO:0000256" key="1">
    <source>
        <dbReference type="SAM" id="Phobius"/>
    </source>
</evidence>
<dbReference type="AlphaFoldDB" id="A0AAV0ZH67"/>
<organism evidence="2 3">
    <name type="scientific">Vicia faba</name>
    <name type="common">Broad bean</name>
    <name type="synonym">Faba vulgaris</name>
    <dbReference type="NCBI Taxonomy" id="3906"/>
    <lineage>
        <taxon>Eukaryota</taxon>
        <taxon>Viridiplantae</taxon>
        <taxon>Streptophyta</taxon>
        <taxon>Embryophyta</taxon>
        <taxon>Tracheophyta</taxon>
        <taxon>Spermatophyta</taxon>
        <taxon>Magnoliopsida</taxon>
        <taxon>eudicotyledons</taxon>
        <taxon>Gunneridae</taxon>
        <taxon>Pentapetalae</taxon>
        <taxon>rosids</taxon>
        <taxon>fabids</taxon>
        <taxon>Fabales</taxon>
        <taxon>Fabaceae</taxon>
        <taxon>Papilionoideae</taxon>
        <taxon>50 kb inversion clade</taxon>
        <taxon>NPAAA clade</taxon>
        <taxon>Hologalegina</taxon>
        <taxon>IRL clade</taxon>
        <taxon>Fabeae</taxon>
        <taxon>Vicia</taxon>
    </lineage>
</organism>
<sequence length="292" mass="33421">MTEYVVTRWYRALELLLNCSEYTSAIDIWSVGCILGDLIHVSIQPIALPSAKVVTMVLTRCCNVLQNSSIIVKFIPGIGTIIFAVRGVVPLIFQTRKHFFQRSDNSWGKSTNYYIVTSYLRPLLLWNRAILICRSFEPWLLPIVYQEGCNELTNMENIIVAAARAATTISTNHLWVVKIIIQSCSRSRIVHKCEPVSKIPEVCKLLQQRQTSYLVFDPTYIVASVLQSRASREDLKKIFEAWYEKRKMTKIYSPLLEGLLALYLGFEWIQTNNFLSPIITHGIYSTVILHGL</sequence>